<dbReference type="InterPro" id="IPR036726">
    <property type="entry name" value="GTP1_OBG_dom_sf"/>
</dbReference>
<dbReference type="Pfam" id="PF01926">
    <property type="entry name" value="MMR_HSR1"/>
    <property type="match status" value="1"/>
</dbReference>
<dbReference type="FunFam" id="2.70.210.12:FF:000001">
    <property type="entry name" value="GTPase Obg"/>
    <property type="match status" value="1"/>
</dbReference>
<keyword evidence="4 8" id="KW-0547">Nucleotide-binding</keyword>
<dbReference type="SUPFAM" id="SSF82051">
    <property type="entry name" value="Obg GTP-binding protein N-terminal domain"/>
    <property type="match status" value="1"/>
</dbReference>
<dbReference type="PIRSF" id="PIRSF002401">
    <property type="entry name" value="GTP_bd_Obg/CgtA"/>
    <property type="match status" value="1"/>
</dbReference>
<dbReference type="GO" id="GO:0005737">
    <property type="term" value="C:cytoplasm"/>
    <property type="evidence" value="ECO:0007669"/>
    <property type="project" value="UniProtKB-SubCell"/>
</dbReference>
<accession>A0A1B1U6R2</accession>
<evidence type="ECO:0000256" key="3">
    <source>
        <dbReference type="ARBA" id="ARBA00022723"/>
    </source>
</evidence>
<comment type="similarity">
    <text evidence="1 8">Belongs to the TRAFAC class OBG-HflX-like GTPase superfamily. OBG GTPase family.</text>
</comment>
<dbReference type="KEGG" id="het:BBW65_06400"/>
<feature type="binding site" evidence="8">
    <location>
        <begin position="331"/>
        <end position="333"/>
    </location>
    <ligand>
        <name>GTP</name>
        <dbReference type="ChEBI" id="CHEBI:37565"/>
    </ligand>
</feature>
<feature type="region of interest" description="Disordered" evidence="9">
    <location>
        <begin position="63"/>
        <end position="84"/>
    </location>
</feature>
<feature type="binding site" evidence="8">
    <location>
        <begin position="188"/>
        <end position="192"/>
    </location>
    <ligand>
        <name>GTP</name>
        <dbReference type="ChEBI" id="CHEBI:37565"/>
    </ligand>
</feature>
<dbReference type="AlphaFoldDB" id="A0A1B1U6R2"/>
<proteinExistence type="inferred from homology"/>
<dbReference type="Pfam" id="PF01018">
    <property type="entry name" value="GTP1_OBG"/>
    <property type="match status" value="1"/>
</dbReference>
<keyword evidence="5 8" id="KW-0378">Hydrolase</keyword>
<dbReference type="Gene3D" id="2.70.210.12">
    <property type="entry name" value="GTP1/OBG domain"/>
    <property type="match status" value="1"/>
</dbReference>
<feature type="binding site" evidence="8">
    <location>
        <begin position="163"/>
        <end position="170"/>
    </location>
    <ligand>
        <name>GTP</name>
        <dbReference type="ChEBI" id="CHEBI:37565"/>
    </ligand>
</feature>
<dbReference type="InterPro" id="IPR006169">
    <property type="entry name" value="GTP1_OBG_dom"/>
</dbReference>
<keyword evidence="7 8" id="KW-0342">GTP-binding</keyword>
<evidence type="ECO:0000256" key="5">
    <source>
        <dbReference type="ARBA" id="ARBA00022801"/>
    </source>
</evidence>
<dbReference type="CDD" id="cd01898">
    <property type="entry name" value="Obg"/>
    <property type="match status" value="1"/>
</dbReference>
<evidence type="ECO:0000313" key="12">
    <source>
        <dbReference type="EMBL" id="ANV98448.1"/>
    </source>
</evidence>
<dbReference type="InterPro" id="IPR027417">
    <property type="entry name" value="P-loop_NTPase"/>
</dbReference>
<dbReference type="PANTHER" id="PTHR11702">
    <property type="entry name" value="DEVELOPMENTALLY REGULATED GTP-BINDING PROTEIN-RELATED"/>
    <property type="match status" value="1"/>
</dbReference>
<comment type="cofactor">
    <cofactor evidence="8">
        <name>Mg(2+)</name>
        <dbReference type="ChEBI" id="CHEBI:18420"/>
    </cofactor>
</comment>
<dbReference type="GO" id="GO:0003924">
    <property type="term" value="F:GTPase activity"/>
    <property type="evidence" value="ECO:0007669"/>
    <property type="project" value="UniProtKB-UniRule"/>
</dbReference>
<protein>
    <recommendedName>
        <fullName evidence="8">GTPase Obg</fullName>
        <ecNumber evidence="8">3.6.5.-</ecNumber>
    </recommendedName>
    <alternativeName>
        <fullName evidence="8">GTP-binding protein Obg</fullName>
    </alternativeName>
</protein>
<sequence length="354" mass="38800">MFVDCVDIFASSGNGGMGAVSFRREKFVIQGGPDGGDGGRGGNVYIEVDHNADTLSRFRGAKHYKAENGRPGEGKNRSGRGGNDLVIKVPAGTQIYNEETGEMLLDVKEGKHLLLEGGKGGMGNARFKNSINQRPTYAQKGIAGVKMHLRLELKLIADVGLVGFPNVGKSTLIATISNAKPEIANYEFTTLVPNLGVVDVGDFDSFVVADIPGIIDGASSGKGLGIEFLRHIERTGILLFVLDVSYRYSPMEQYQKLCKELESFSDSLLERPFGVVLTKIELLEEEELEKLIQAFGWLPCDERCYIAECLKESNSWTERKSGEPLFVLPISSVCAINIDRLKVLIHQALRWQKS</sequence>
<dbReference type="OrthoDB" id="9807318at2"/>
<dbReference type="RefSeq" id="WP_066341205.1">
    <property type="nucleotide sequence ID" value="NZ_CP016503.1"/>
</dbReference>
<dbReference type="InterPro" id="IPR014100">
    <property type="entry name" value="GTP-bd_Obg/CgtA"/>
</dbReference>
<dbReference type="Gene3D" id="3.40.50.300">
    <property type="entry name" value="P-loop containing nucleotide triphosphate hydrolases"/>
    <property type="match status" value="1"/>
</dbReference>
<evidence type="ECO:0000256" key="6">
    <source>
        <dbReference type="ARBA" id="ARBA00022842"/>
    </source>
</evidence>
<keyword evidence="2 8" id="KW-0963">Cytoplasm</keyword>
<evidence type="ECO:0000313" key="13">
    <source>
        <dbReference type="Proteomes" id="UP000092884"/>
    </source>
</evidence>
<dbReference type="PANTHER" id="PTHR11702:SF31">
    <property type="entry name" value="MITOCHONDRIAL RIBOSOME-ASSOCIATED GTPASE 2"/>
    <property type="match status" value="1"/>
</dbReference>
<dbReference type="PROSITE" id="PS00905">
    <property type="entry name" value="GTP1_OBG"/>
    <property type="match status" value="1"/>
</dbReference>
<dbReference type="InterPro" id="IPR006073">
    <property type="entry name" value="GTP-bd"/>
</dbReference>
<dbReference type="NCBIfam" id="NF008956">
    <property type="entry name" value="PRK12299.1"/>
    <property type="match status" value="1"/>
</dbReference>
<feature type="binding site" evidence="8">
    <location>
        <position position="170"/>
    </location>
    <ligand>
        <name>Mg(2+)</name>
        <dbReference type="ChEBI" id="CHEBI:18420"/>
    </ligand>
</feature>
<dbReference type="Proteomes" id="UP000092884">
    <property type="component" value="Chromosome"/>
</dbReference>
<evidence type="ECO:0000256" key="1">
    <source>
        <dbReference type="ARBA" id="ARBA00007699"/>
    </source>
</evidence>
<evidence type="ECO:0000259" key="10">
    <source>
        <dbReference type="PROSITE" id="PS51710"/>
    </source>
</evidence>
<keyword evidence="13" id="KW-1185">Reference proteome</keyword>
<feature type="domain" description="OBG-type G" evidence="10">
    <location>
        <begin position="157"/>
        <end position="350"/>
    </location>
</feature>
<evidence type="ECO:0000256" key="8">
    <source>
        <dbReference type="HAMAP-Rule" id="MF_01454"/>
    </source>
</evidence>
<keyword evidence="6 8" id="KW-0460">Magnesium</keyword>
<dbReference type="InterPro" id="IPR045086">
    <property type="entry name" value="OBG_GTPase"/>
</dbReference>
<evidence type="ECO:0000256" key="7">
    <source>
        <dbReference type="ARBA" id="ARBA00023134"/>
    </source>
</evidence>
<dbReference type="STRING" id="222136.BBW65_06400"/>
<feature type="domain" description="Obg" evidence="11">
    <location>
        <begin position="1"/>
        <end position="156"/>
    </location>
</feature>
<feature type="binding site" evidence="8">
    <location>
        <position position="190"/>
    </location>
    <ligand>
        <name>Mg(2+)</name>
        <dbReference type="ChEBI" id="CHEBI:18420"/>
    </ligand>
</feature>
<evidence type="ECO:0000256" key="9">
    <source>
        <dbReference type="SAM" id="MobiDB-lite"/>
    </source>
</evidence>
<feature type="binding site" evidence="8">
    <location>
        <begin position="210"/>
        <end position="213"/>
    </location>
    <ligand>
        <name>GTP</name>
        <dbReference type="ChEBI" id="CHEBI:37565"/>
    </ligand>
</feature>
<evidence type="ECO:0000259" key="11">
    <source>
        <dbReference type="PROSITE" id="PS51883"/>
    </source>
</evidence>
<gene>
    <name evidence="8" type="primary">obg</name>
    <name evidence="12" type="ORF">BBW65_06400</name>
</gene>
<dbReference type="EMBL" id="CP016503">
    <property type="protein sequence ID" value="ANV98448.1"/>
    <property type="molecule type" value="Genomic_DNA"/>
</dbReference>
<dbReference type="GO" id="GO:0042254">
    <property type="term" value="P:ribosome biogenesis"/>
    <property type="evidence" value="ECO:0007669"/>
    <property type="project" value="UniProtKB-UniRule"/>
</dbReference>
<comment type="subunit">
    <text evidence="8">Monomer.</text>
</comment>
<dbReference type="InterPro" id="IPR031167">
    <property type="entry name" value="G_OBG"/>
</dbReference>
<name>A0A1B1U6R2_9HELI</name>
<organism evidence="12 13">
    <name type="scientific">Helicobacter enhydrae</name>
    <dbReference type="NCBI Taxonomy" id="222136"/>
    <lineage>
        <taxon>Bacteria</taxon>
        <taxon>Pseudomonadati</taxon>
        <taxon>Campylobacterota</taxon>
        <taxon>Epsilonproteobacteria</taxon>
        <taxon>Campylobacterales</taxon>
        <taxon>Helicobacteraceae</taxon>
        <taxon>Helicobacter</taxon>
    </lineage>
</organism>
<reference evidence="13" key="1">
    <citation type="submission" date="2016-07" db="EMBL/GenBank/DDBJ databases">
        <authorList>
            <person name="Florea S."/>
            <person name="Webb J.S."/>
            <person name="Jaromczyk J."/>
            <person name="Schardl C.L."/>
        </authorList>
    </citation>
    <scope>NUCLEOTIDE SEQUENCE [LARGE SCALE GENOMIC DNA]</scope>
    <source>
        <strain evidence="13">MIT 01-6242</strain>
    </source>
</reference>
<dbReference type="NCBIfam" id="NF008955">
    <property type="entry name" value="PRK12297.1"/>
    <property type="match status" value="1"/>
</dbReference>
<evidence type="ECO:0000256" key="4">
    <source>
        <dbReference type="ARBA" id="ARBA00022741"/>
    </source>
</evidence>
<feature type="compositionally biased region" description="Basic and acidic residues" evidence="9">
    <location>
        <begin position="64"/>
        <end position="76"/>
    </location>
</feature>
<evidence type="ECO:0000256" key="2">
    <source>
        <dbReference type="ARBA" id="ARBA00022490"/>
    </source>
</evidence>
<feature type="binding site" evidence="8">
    <location>
        <begin position="278"/>
        <end position="281"/>
    </location>
    <ligand>
        <name>GTP</name>
        <dbReference type="ChEBI" id="CHEBI:37565"/>
    </ligand>
</feature>
<dbReference type="SUPFAM" id="SSF52540">
    <property type="entry name" value="P-loop containing nucleoside triphosphate hydrolases"/>
    <property type="match status" value="1"/>
</dbReference>
<dbReference type="NCBIfam" id="TIGR02729">
    <property type="entry name" value="Obg_CgtA"/>
    <property type="match status" value="1"/>
</dbReference>
<dbReference type="PROSITE" id="PS51710">
    <property type="entry name" value="G_OBG"/>
    <property type="match status" value="1"/>
</dbReference>
<dbReference type="GO" id="GO:0043022">
    <property type="term" value="F:ribosome binding"/>
    <property type="evidence" value="ECO:0007669"/>
    <property type="project" value="UniProtKB-ARBA"/>
</dbReference>
<dbReference type="HAMAP" id="MF_01454">
    <property type="entry name" value="GTPase_Obg"/>
    <property type="match status" value="1"/>
</dbReference>
<dbReference type="PRINTS" id="PR00326">
    <property type="entry name" value="GTP1OBG"/>
</dbReference>
<dbReference type="PROSITE" id="PS51883">
    <property type="entry name" value="OBG"/>
    <property type="match status" value="1"/>
</dbReference>
<dbReference type="InterPro" id="IPR006074">
    <property type="entry name" value="GTP1-OBG_CS"/>
</dbReference>
<dbReference type="GO" id="GO:0000287">
    <property type="term" value="F:magnesium ion binding"/>
    <property type="evidence" value="ECO:0007669"/>
    <property type="project" value="InterPro"/>
</dbReference>
<comment type="subcellular location">
    <subcellularLocation>
        <location evidence="8">Cytoplasm</location>
    </subcellularLocation>
</comment>
<dbReference type="EC" id="3.6.5.-" evidence="8"/>
<dbReference type="GO" id="GO:0005525">
    <property type="term" value="F:GTP binding"/>
    <property type="evidence" value="ECO:0007669"/>
    <property type="project" value="UniProtKB-UniRule"/>
</dbReference>
<comment type="function">
    <text evidence="8">An essential GTPase which binds GTP, GDP and possibly (p)ppGpp with moderate affinity, with high nucleotide exchange rates and a fairly low GTP hydrolysis rate. Plays a role in control of the cell cycle, stress response, ribosome biogenesis and in those bacteria that undergo differentiation, in morphogenesis control.</text>
</comment>
<keyword evidence="3 8" id="KW-0479">Metal-binding</keyword>